<keyword evidence="3" id="KW-1185">Reference proteome</keyword>
<evidence type="ECO:0000313" key="1">
    <source>
        <dbReference type="EMBL" id="EKX35181.1"/>
    </source>
</evidence>
<proteinExistence type="predicted"/>
<dbReference type="KEGG" id="gtt:GUITHDRAFT_146682"/>
<protein>
    <recommendedName>
        <fullName evidence="4">PB1 domain-containing protein</fullName>
    </recommendedName>
</protein>
<dbReference type="EMBL" id="JH993095">
    <property type="protein sequence ID" value="EKX35181.1"/>
    <property type="molecule type" value="Genomic_DNA"/>
</dbReference>
<dbReference type="SUPFAM" id="SSF54277">
    <property type="entry name" value="CAD &amp; PB1 domains"/>
    <property type="match status" value="1"/>
</dbReference>
<evidence type="ECO:0000313" key="2">
    <source>
        <dbReference type="EnsemblProtists" id="EKX35181"/>
    </source>
</evidence>
<sequence>MTNSATLIIPTPPAPLQDAHHPARRCVQANFKITCHDKGGILLRRLILSVSVSSTGMPVGAYRELMYHLESAMSGGCLSWTDEEEDEIVITSDHDLGVALKHLWTREGCTIRLQYRRESLIPGWKLPHEN</sequence>
<reference evidence="1 3" key="1">
    <citation type="journal article" date="2012" name="Nature">
        <title>Algal genomes reveal evolutionary mosaicism and the fate of nucleomorphs.</title>
        <authorList>
            <consortium name="DOE Joint Genome Institute"/>
            <person name="Curtis B.A."/>
            <person name="Tanifuji G."/>
            <person name="Burki F."/>
            <person name="Gruber A."/>
            <person name="Irimia M."/>
            <person name="Maruyama S."/>
            <person name="Arias M.C."/>
            <person name="Ball S.G."/>
            <person name="Gile G.H."/>
            <person name="Hirakawa Y."/>
            <person name="Hopkins J.F."/>
            <person name="Kuo A."/>
            <person name="Rensing S.A."/>
            <person name="Schmutz J."/>
            <person name="Symeonidi A."/>
            <person name="Elias M."/>
            <person name="Eveleigh R.J."/>
            <person name="Herman E.K."/>
            <person name="Klute M.J."/>
            <person name="Nakayama T."/>
            <person name="Obornik M."/>
            <person name="Reyes-Prieto A."/>
            <person name="Armbrust E.V."/>
            <person name="Aves S.J."/>
            <person name="Beiko R.G."/>
            <person name="Coutinho P."/>
            <person name="Dacks J.B."/>
            <person name="Durnford D.G."/>
            <person name="Fast N.M."/>
            <person name="Green B.R."/>
            <person name="Grisdale C.J."/>
            <person name="Hempel F."/>
            <person name="Henrissat B."/>
            <person name="Hoppner M.P."/>
            <person name="Ishida K."/>
            <person name="Kim E."/>
            <person name="Koreny L."/>
            <person name="Kroth P.G."/>
            <person name="Liu Y."/>
            <person name="Malik S.B."/>
            <person name="Maier U.G."/>
            <person name="McRose D."/>
            <person name="Mock T."/>
            <person name="Neilson J.A."/>
            <person name="Onodera N.T."/>
            <person name="Poole A.M."/>
            <person name="Pritham E.J."/>
            <person name="Richards T.A."/>
            <person name="Rocap G."/>
            <person name="Roy S.W."/>
            <person name="Sarai C."/>
            <person name="Schaack S."/>
            <person name="Shirato S."/>
            <person name="Slamovits C.H."/>
            <person name="Spencer D.F."/>
            <person name="Suzuki S."/>
            <person name="Worden A.Z."/>
            <person name="Zauner S."/>
            <person name="Barry K."/>
            <person name="Bell C."/>
            <person name="Bharti A.K."/>
            <person name="Crow J.A."/>
            <person name="Grimwood J."/>
            <person name="Kramer R."/>
            <person name="Lindquist E."/>
            <person name="Lucas S."/>
            <person name="Salamov A."/>
            <person name="McFadden G.I."/>
            <person name="Lane C.E."/>
            <person name="Keeling P.J."/>
            <person name="Gray M.W."/>
            <person name="Grigoriev I.V."/>
            <person name="Archibald J.M."/>
        </authorList>
    </citation>
    <scope>NUCLEOTIDE SEQUENCE</scope>
    <source>
        <strain evidence="1 3">CCMP2712</strain>
    </source>
</reference>
<dbReference type="GeneID" id="17291925"/>
<reference evidence="2" key="3">
    <citation type="submission" date="2016-03" db="UniProtKB">
        <authorList>
            <consortium name="EnsemblProtists"/>
        </authorList>
    </citation>
    <scope>IDENTIFICATION</scope>
</reference>
<name>L1IFZ0_GUITC</name>
<accession>L1IFZ0</accession>
<dbReference type="HOGENOM" id="CLU_1942095_0_0_1"/>
<evidence type="ECO:0000313" key="3">
    <source>
        <dbReference type="Proteomes" id="UP000011087"/>
    </source>
</evidence>
<organism evidence="1">
    <name type="scientific">Guillardia theta (strain CCMP2712)</name>
    <name type="common">Cryptophyte</name>
    <dbReference type="NCBI Taxonomy" id="905079"/>
    <lineage>
        <taxon>Eukaryota</taxon>
        <taxon>Cryptophyceae</taxon>
        <taxon>Pyrenomonadales</taxon>
        <taxon>Geminigeraceae</taxon>
        <taxon>Guillardia</taxon>
    </lineage>
</organism>
<dbReference type="AlphaFoldDB" id="L1IFZ0"/>
<gene>
    <name evidence="1" type="ORF">GUITHDRAFT_146682</name>
</gene>
<dbReference type="PaxDb" id="55529-EKX35181"/>
<dbReference type="Proteomes" id="UP000011087">
    <property type="component" value="Unassembled WGS sequence"/>
</dbReference>
<dbReference type="EnsemblProtists" id="EKX35181">
    <property type="protein sequence ID" value="EKX35181"/>
    <property type="gene ID" value="GUITHDRAFT_146682"/>
</dbReference>
<reference evidence="3" key="2">
    <citation type="submission" date="2012-11" db="EMBL/GenBank/DDBJ databases">
        <authorList>
            <person name="Kuo A."/>
            <person name="Curtis B.A."/>
            <person name="Tanifuji G."/>
            <person name="Burki F."/>
            <person name="Gruber A."/>
            <person name="Irimia M."/>
            <person name="Maruyama S."/>
            <person name="Arias M.C."/>
            <person name="Ball S.G."/>
            <person name="Gile G.H."/>
            <person name="Hirakawa Y."/>
            <person name="Hopkins J.F."/>
            <person name="Rensing S.A."/>
            <person name="Schmutz J."/>
            <person name="Symeonidi A."/>
            <person name="Elias M."/>
            <person name="Eveleigh R.J."/>
            <person name="Herman E.K."/>
            <person name="Klute M.J."/>
            <person name="Nakayama T."/>
            <person name="Obornik M."/>
            <person name="Reyes-Prieto A."/>
            <person name="Armbrust E.V."/>
            <person name="Aves S.J."/>
            <person name="Beiko R.G."/>
            <person name="Coutinho P."/>
            <person name="Dacks J.B."/>
            <person name="Durnford D.G."/>
            <person name="Fast N.M."/>
            <person name="Green B.R."/>
            <person name="Grisdale C."/>
            <person name="Hempe F."/>
            <person name="Henrissat B."/>
            <person name="Hoppner M.P."/>
            <person name="Ishida K.-I."/>
            <person name="Kim E."/>
            <person name="Koreny L."/>
            <person name="Kroth P.G."/>
            <person name="Liu Y."/>
            <person name="Malik S.-B."/>
            <person name="Maier U.G."/>
            <person name="McRose D."/>
            <person name="Mock T."/>
            <person name="Neilson J.A."/>
            <person name="Onodera N.T."/>
            <person name="Poole A.M."/>
            <person name="Pritham E.J."/>
            <person name="Richards T.A."/>
            <person name="Rocap G."/>
            <person name="Roy S.W."/>
            <person name="Sarai C."/>
            <person name="Schaack S."/>
            <person name="Shirato S."/>
            <person name="Slamovits C.H."/>
            <person name="Spencer D.F."/>
            <person name="Suzuki S."/>
            <person name="Worden A.Z."/>
            <person name="Zauner S."/>
            <person name="Barry K."/>
            <person name="Bell C."/>
            <person name="Bharti A.K."/>
            <person name="Crow J.A."/>
            <person name="Grimwood J."/>
            <person name="Kramer R."/>
            <person name="Lindquist E."/>
            <person name="Lucas S."/>
            <person name="Salamov A."/>
            <person name="McFadden G.I."/>
            <person name="Lane C.E."/>
            <person name="Keeling P.J."/>
            <person name="Gray M.W."/>
            <person name="Grigoriev I.V."/>
            <person name="Archibald J.M."/>
        </authorList>
    </citation>
    <scope>NUCLEOTIDE SEQUENCE</scope>
    <source>
        <strain evidence="3">CCMP2712</strain>
    </source>
</reference>
<dbReference type="RefSeq" id="XP_005822161.1">
    <property type="nucleotide sequence ID" value="XM_005822104.1"/>
</dbReference>
<evidence type="ECO:0008006" key="4">
    <source>
        <dbReference type="Google" id="ProtNLM"/>
    </source>
</evidence>